<dbReference type="KEGG" id="bdr:105233884"/>
<dbReference type="InterPro" id="IPR031311">
    <property type="entry name" value="CHIT_BIND_RR_consensus"/>
</dbReference>
<proteinExistence type="predicted"/>
<dbReference type="GeneID" id="105233884"/>
<keyword evidence="3" id="KW-0732">Signal</keyword>
<dbReference type="RefSeq" id="XP_011214356.2">
    <property type="nucleotide sequence ID" value="XM_011216054.2"/>
</dbReference>
<feature type="chain" id="PRO_5044538747" evidence="3">
    <location>
        <begin position="17"/>
        <end position="115"/>
    </location>
</feature>
<accession>A0A034WJU8</accession>
<evidence type="ECO:0000313" key="4">
    <source>
        <dbReference type="EMBL" id="JAC54612.1"/>
    </source>
</evidence>
<protein>
    <submittedName>
        <fullName evidence="4">Larval cuticle protein 9</fullName>
    </submittedName>
</protein>
<organism evidence="4">
    <name type="scientific">Bactrocera dorsalis</name>
    <name type="common">Oriental fruit fly</name>
    <name type="synonym">Dacus dorsalis</name>
    <dbReference type="NCBI Taxonomy" id="27457"/>
    <lineage>
        <taxon>Eukaryota</taxon>
        <taxon>Metazoa</taxon>
        <taxon>Ecdysozoa</taxon>
        <taxon>Arthropoda</taxon>
        <taxon>Hexapoda</taxon>
        <taxon>Insecta</taxon>
        <taxon>Pterygota</taxon>
        <taxon>Neoptera</taxon>
        <taxon>Endopterygota</taxon>
        <taxon>Diptera</taxon>
        <taxon>Brachycera</taxon>
        <taxon>Muscomorpha</taxon>
        <taxon>Tephritoidea</taxon>
        <taxon>Tephritidae</taxon>
        <taxon>Bactrocera</taxon>
        <taxon>Bactrocera</taxon>
    </lineage>
</organism>
<dbReference type="AlphaFoldDB" id="A0A034WJU8"/>
<dbReference type="InterPro" id="IPR000618">
    <property type="entry name" value="Insect_cuticle"/>
</dbReference>
<gene>
    <name evidence="4" type="primary">LCP9</name>
</gene>
<evidence type="ECO:0000256" key="2">
    <source>
        <dbReference type="PROSITE-ProRule" id="PRU00497"/>
    </source>
</evidence>
<dbReference type="PROSITE" id="PS51155">
    <property type="entry name" value="CHIT_BIND_RR_2"/>
    <property type="match status" value="1"/>
</dbReference>
<name>A0A034WJU8_BACDO</name>
<keyword evidence="1 2" id="KW-0193">Cuticle</keyword>
<evidence type="ECO:0000256" key="1">
    <source>
        <dbReference type="ARBA" id="ARBA00022460"/>
    </source>
</evidence>
<dbReference type="GO" id="GO:0042302">
    <property type="term" value="F:structural constituent of cuticle"/>
    <property type="evidence" value="ECO:0007669"/>
    <property type="project" value="UniProtKB-UniRule"/>
</dbReference>
<sequence>MKFLIVFVCMLAIAFANEEANVLRSEQEVEPDRFNYVLELDNGVLLEQQGRLEGDDVWTVDGSFKFISPEGEEVGWTYNADDTGFHPDPNSKWIHPIPAHIIKSIEYIKNHPSQE</sequence>
<dbReference type="Pfam" id="PF00379">
    <property type="entry name" value="Chitin_bind_4"/>
    <property type="match status" value="1"/>
</dbReference>
<dbReference type="EMBL" id="GAKP01004340">
    <property type="protein sequence ID" value="JAC54612.1"/>
    <property type="molecule type" value="Transcribed_RNA"/>
</dbReference>
<reference evidence="4" key="1">
    <citation type="journal article" date="2014" name="BMC Genomics">
        <title>Characterizing the developmental transcriptome of the oriental fruit fly, Bactrocera dorsalis (Diptera: Tephritidae) through comparative genomic analysis with Drosophila melanogaster utilizing modENCODE datasets.</title>
        <authorList>
            <person name="Geib S.M."/>
            <person name="Calla B."/>
            <person name="Hall B."/>
            <person name="Hou S."/>
            <person name="Manoukis N.C."/>
        </authorList>
    </citation>
    <scope>NUCLEOTIDE SEQUENCE</scope>
    <source>
        <strain evidence="4">Punador</strain>
    </source>
</reference>
<evidence type="ECO:0000256" key="3">
    <source>
        <dbReference type="SAM" id="SignalP"/>
    </source>
</evidence>
<dbReference type="OrthoDB" id="6372059at2759"/>
<dbReference type="PROSITE" id="PS00233">
    <property type="entry name" value="CHIT_BIND_RR_1"/>
    <property type="match status" value="1"/>
</dbReference>
<feature type="signal peptide" evidence="3">
    <location>
        <begin position="1"/>
        <end position="16"/>
    </location>
</feature>